<dbReference type="RefSeq" id="WP_103679772.1">
    <property type="nucleotide sequence ID" value="NZ_LPWH01000052.1"/>
</dbReference>
<keyword evidence="3" id="KW-0378">Hydrolase</keyword>
<dbReference type="InterPro" id="IPR005122">
    <property type="entry name" value="Uracil-DNA_glycosylase-like"/>
</dbReference>
<evidence type="ECO:0000313" key="7">
    <source>
        <dbReference type="EMBL" id="POR03600.1"/>
    </source>
</evidence>
<evidence type="ECO:0000259" key="6">
    <source>
        <dbReference type="SMART" id="SM00986"/>
    </source>
</evidence>
<keyword evidence="2" id="KW-0227">DNA damage</keyword>
<dbReference type="SMART" id="SM00987">
    <property type="entry name" value="UreE_C"/>
    <property type="match status" value="1"/>
</dbReference>
<dbReference type="GO" id="GO:0017065">
    <property type="term" value="F:single-strand selective uracil DNA N-glycosylase activity"/>
    <property type="evidence" value="ECO:0007669"/>
    <property type="project" value="InterPro"/>
</dbReference>
<dbReference type="OrthoDB" id="267598at2"/>
<evidence type="ECO:0000256" key="3">
    <source>
        <dbReference type="ARBA" id="ARBA00022801"/>
    </source>
</evidence>
<dbReference type="PANTHER" id="PTHR13235">
    <property type="entry name" value="SINGLE-STRAND SELECTIVE MONOFUNCTIONAL URACIL DNA GLYCOSYLASE"/>
    <property type="match status" value="1"/>
</dbReference>
<keyword evidence="5" id="KW-0234">DNA repair</keyword>
<dbReference type="FunFam" id="3.40.470.10:FF:000005">
    <property type="entry name" value="Single-strand selective monofunctional uracil DNA glycosylase"/>
    <property type="match status" value="1"/>
</dbReference>
<dbReference type="InterPro" id="IPR036895">
    <property type="entry name" value="Uracil-DNA_glycosylase-like_sf"/>
</dbReference>
<sequence length="253" mass="27956">MYRRYRLLSEELTRLSRGILEELPDVTALYNPLEYARAPWKEYLTRFGDAPKRAVFLGMNPGPWGMAQTGVPFGEIAAVRDWMGITAPVEEPRNPHPKRPIQGFACTRSEVSGRRLWGLMKDTYGTAQECFRHVLVLNFCPLVFMAESGRNITPDKLPREYRLALEEACLGALADSLALLKPRYLVGVGAFAATRLRAIPPRPELRDSPPEIVQILHPSPASPAANRGWAEAVSARLVDAGLWTPGGGTPAAP</sequence>
<dbReference type="GO" id="GO:0006284">
    <property type="term" value="P:base-excision repair"/>
    <property type="evidence" value="ECO:0007669"/>
    <property type="project" value="InterPro"/>
</dbReference>
<evidence type="ECO:0000256" key="5">
    <source>
        <dbReference type="ARBA" id="ARBA00023204"/>
    </source>
</evidence>
<dbReference type="Pfam" id="PF03167">
    <property type="entry name" value="UDG"/>
    <property type="match status" value="1"/>
</dbReference>
<dbReference type="GO" id="GO:0000703">
    <property type="term" value="F:oxidized pyrimidine nucleobase lesion DNA N-glycosylase activity"/>
    <property type="evidence" value="ECO:0007669"/>
    <property type="project" value="TreeGrafter"/>
</dbReference>
<dbReference type="EMBL" id="LPWH01000052">
    <property type="protein sequence ID" value="POR03600.1"/>
    <property type="molecule type" value="Genomic_DNA"/>
</dbReference>
<reference evidence="8" key="1">
    <citation type="submission" date="2015-12" db="EMBL/GenBank/DDBJ databases">
        <authorList>
            <person name="Lodha T.D."/>
            <person name="Chintalapati S."/>
            <person name="Chintalapati V.R."/>
            <person name="Sravanthi T."/>
        </authorList>
    </citation>
    <scope>NUCLEOTIDE SEQUENCE [LARGE SCALE GENOMIC DNA]</scope>
    <source>
        <strain evidence="8">JC133</strain>
    </source>
</reference>
<evidence type="ECO:0000313" key="8">
    <source>
        <dbReference type="Proteomes" id="UP000237350"/>
    </source>
</evidence>
<comment type="caution">
    <text evidence="7">The sequence shown here is derived from an EMBL/GenBank/DDBJ whole genome shotgun (WGS) entry which is preliminary data.</text>
</comment>
<keyword evidence="4 7" id="KW-0238">DNA-binding</keyword>
<name>A0A2S4JVT4_9SPIO</name>
<dbReference type="AlphaFoldDB" id="A0A2S4JVT4"/>
<gene>
    <name evidence="7" type="ORF">AU468_04970</name>
</gene>
<evidence type="ECO:0000256" key="1">
    <source>
        <dbReference type="ARBA" id="ARBA00007889"/>
    </source>
</evidence>
<dbReference type="PANTHER" id="PTHR13235:SF2">
    <property type="entry name" value="SINGLE-STRAND SELECTIVE MONOFUNCTIONAL URACIL DNA GLYCOSYLASE"/>
    <property type="match status" value="1"/>
</dbReference>
<dbReference type="SUPFAM" id="SSF52141">
    <property type="entry name" value="Uracil-DNA glycosylase-like"/>
    <property type="match status" value="1"/>
</dbReference>
<dbReference type="CDD" id="cd19374">
    <property type="entry name" value="UDG-F3_SMUG1-like"/>
    <property type="match status" value="1"/>
</dbReference>
<comment type="similarity">
    <text evidence="1">Belongs to the uracil-DNA glycosylase (UDG) superfamily. SMUG1 family.</text>
</comment>
<dbReference type="Proteomes" id="UP000237350">
    <property type="component" value="Unassembled WGS sequence"/>
</dbReference>
<feature type="domain" description="Uracil-DNA glycosylase-like" evidence="6">
    <location>
        <begin position="45"/>
        <end position="239"/>
    </location>
</feature>
<dbReference type="SMART" id="SM00986">
    <property type="entry name" value="UDG"/>
    <property type="match status" value="1"/>
</dbReference>
<proteinExistence type="inferred from homology"/>
<evidence type="ECO:0000256" key="4">
    <source>
        <dbReference type="ARBA" id="ARBA00023125"/>
    </source>
</evidence>
<protein>
    <submittedName>
        <fullName evidence="7">Single-stranded DNA-binding protein</fullName>
    </submittedName>
</protein>
<evidence type="ECO:0000256" key="2">
    <source>
        <dbReference type="ARBA" id="ARBA00022763"/>
    </source>
</evidence>
<accession>A0A2S4JVT4</accession>
<organism evidence="7 8">
    <name type="scientific">Alkalispirochaeta sphaeroplastigenens</name>
    <dbReference type="NCBI Taxonomy" id="1187066"/>
    <lineage>
        <taxon>Bacteria</taxon>
        <taxon>Pseudomonadati</taxon>
        <taxon>Spirochaetota</taxon>
        <taxon>Spirochaetia</taxon>
        <taxon>Spirochaetales</taxon>
        <taxon>Spirochaetaceae</taxon>
        <taxon>Alkalispirochaeta</taxon>
    </lineage>
</organism>
<dbReference type="Gene3D" id="3.40.470.10">
    <property type="entry name" value="Uracil-DNA glycosylase-like domain"/>
    <property type="match status" value="1"/>
</dbReference>
<keyword evidence="8" id="KW-1185">Reference proteome</keyword>
<dbReference type="InterPro" id="IPR039134">
    <property type="entry name" value="SMUG1"/>
</dbReference>
<dbReference type="GO" id="GO:0003677">
    <property type="term" value="F:DNA binding"/>
    <property type="evidence" value="ECO:0007669"/>
    <property type="project" value="UniProtKB-KW"/>
</dbReference>